<feature type="region of interest" description="Disordered" evidence="1">
    <location>
        <begin position="1"/>
        <end position="148"/>
    </location>
</feature>
<feature type="region of interest" description="Disordered" evidence="1">
    <location>
        <begin position="170"/>
        <end position="189"/>
    </location>
</feature>
<dbReference type="EMBL" id="JBHFQA010000006">
    <property type="protein sequence ID" value="KAL2097562.1"/>
    <property type="molecule type" value="Genomic_DNA"/>
</dbReference>
<feature type="compositionally biased region" description="Low complexity" evidence="1">
    <location>
        <begin position="127"/>
        <end position="140"/>
    </location>
</feature>
<evidence type="ECO:0008006" key="4">
    <source>
        <dbReference type="Google" id="ProtNLM"/>
    </source>
</evidence>
<dbReference type="Pfam" id="PF15502">
    <property type="entry name" value="MPLKIP"/>
    <property type="match status" value="1"/>
</dbReference>
<evidence type="ECO:0000313" key="2">
    <source>
        <dbReference type="EMBL" id="KAL2097562.1"/>
    </source>
</evidence>
<gene>
    <name evidence="2" type="ORF">ACEWY4_006769</name>
</gene>
<accession>A0ABD1KEN2</accession>
<keyword evidence="3" id="KW-1185">Reference proteome</keyword>
<organism evidence="2 3">
    <name type="scientific">Coilia grayii</name>
    <name type="common">Gray's grenadier anchovy</name>
    <dbReference type="NCBI Taxonomy" id="363190"/>
    <lineage>
        <taxon>Eukaryota</taxon>
        <taxon>Metazoa</taxon>
        <taxon>Chordata</taxon>
        <taxon>Craniata</taxon>
        <taxon>Vertebrata</taxon>
        <taxon>Euteleostomi</taxon>
        <taxon>Actinopterygii</taxon>
        <taxon>Neopterygii</taxon>
        <taxon>Teleostei</taxon>
        <taxon>Clupei</taxon>
        <taxon>Clupeiformes</taxon>
        <taxon>Clupeoidei</taxon>
        <taxon>Engraulidae</taxon>
        <taxon>Coilinae</taxon>
        <taxon>Coilia</taxon>
    </lineage>
</organism>
<dbReference type="AlphaFoldDB" id="A0ABD1KEN2"/>
<dbReference type="InterPro" id="IPR026618">
    <property type="entry name" value="MPLKIP-like_vertebrate"/>
</dbReference>
<evidence type="ECO:0000256" key="1">
    <source>
        <dbReference type="SAM" id="MobiDB-lite"/>
    </source>
</evidence>
<reference evidence="2 3" key="1">
    <citation type="submission" date="2024-09" db="EMBL/GenBank/DDBJ databases">
        <title>A chromosome-level genome assembly of Gray's grenadier anchovy, Coilia grayii.</title>
        <authorList>
            <person name="Fu Z."/>
        </authorList>
    </citation>
    <scope>NUCLEOTIDE SEQUENCE [LARGE SCALE GENOMIC DNA]</scope>
    <source>
        <strain evidence="2">G4</strain>
        <tissue evidence="2">Muscle</tissue>
    </source>
</reference>
<dbReference type="InterPro" id="IPR028265">
    <property type="entry name" value="TTDN1/SICKLE"/>
</dbReference>
<evidence type="ECO:0000313" key="3">
    <source>
        <dbReference type="Proteomes" id="UP001591681"/>
    </source>
</evidence>
<sequence>MQRPNFRHPASTGGPSPRPGGFRSPPPGFVGGQSGMNAPPWAFACGPPSPFVPRFGKLGGSPNSPSGEFRGMDNNFKRGCGSGGKPWQRGSSPGNHTPHRQYENHRGISPRYSPFQSPSPRHGGYQGSPRTSTPSRSSSGRVADNVENYYKPSMLQDPWADLKPVSVKDVKGKCGTPKGPNAGRTARYF</sequence>
<protein>
    <recommendedName>
        <fullName evidence="4">M-phase-specific PLK1-interacting protein</fullName>
    </recommendedName>
</protein>
<comment type="caution">
    <text evidence="2">The sequence shown here is derived from an EMBL/GenBank/DDBJ whole genome shotgun (WGS) entry which is preliminary data.</text>
</comment>
<name>A0ABD1KEN2_9TELE</name>
<feature type="compositionally biased region" description="Low complexity" evidence="1">
    <location>
        <begin position="13"/>
        <end position="23"/>
    </location>
</feature>
<dbReference type="Proteomes" id="UP001591681">
    <property type="component" value="Unassembled WGS sequence"/>
</dbReference>
<dbReference type="PANTHER" id="PTHR22446">
    <property type="entry name" value="M-PHASE-SPECIFIC PLK1-INTERACTING PROTEIN"/>
    <property type="match status" value="1"/>
</dbReference>
<proteinExistence type="predicted"/>
<dbReference type="PANTHER" id="PTHR22446:SF3">
    <property type="entry name" value="M-PHASE-SPECIFIC PLK1-INTERACTING PROTEIN"/>
    <property type="match status" value="1"/>
</dbReference>